<evidence type="ECO:0000313" key="3">
    <source>
        <dbReference type="EMBL" id="PCR99365.1"/>
    </source>
</evidence>
<dbReference type="SUPFAM" id="SSF49899">
    <property type="entry name" value="Concanavalin A-like lectins/glucanases"/>
    <property type="match status" value="1"/>
</dbReference>
<dbReference type="OrthoDB" id="2242493at2"/>
<name>A0A2A5RJQ0_9LACT</name>
<dbReference type="Gene3D" id="3.10.20.320">
    <property type="entry name" value="Putative peptidoglycan bound protein (lpxtg motif)"/>
    <property type="match status" value="1"/>
</dbReference>
<dbReference type="EMBL" id="JXJU01000009">
    <property type="protein sequence ID" value="PCR99365.1"/>
    <property type="molecule type" value="Genomic_DNA"/>
</dbReference>
<dbReference type="Gene3D" id="2.60.120.200">
    <property type="match status" value="1"/>
</dbReference>
<feature type="compositionally biased region" description="Basic and acidic residues" evidence="1">
    <location>
        <begin position="567"/>
        <end position="578"/>
    </location>
</feature>
<evidence type="ECO:0000256" key="1">
    <source>
        <dbReference type="SAM" id="MobiDB-lite"/>
    </source>
</evidence>
<dbReference type="Proteomes" id="UP000218181">
    <property type="component" value="Unassembled WGS sequence"/>
</dbReference>
<feature type="region of interest" description="Disordered" evidence="1">
    <location>
        <begin position="470"/>
        <end position="523"/>
    </location>
</feature>
<keyword evidence="2" id="KW-1133">Transmembrane helix</keyword>
<dbReference type="AlphaFoldDB" id="A0A2A5RJQ0"/>
<dbReference type="RefSeq" id="WP_096818681.1">
    <property type="nucleotide sequence ID" value="NZ_JXJU01000009.1"/>
</dbReference>
<feature type="region of interest" description="Disordered" evidence="1">
    <location>
        <begin position="554"/>
        <end position="578"/>
    </location>
</feature>
<organism evidence="3 4">
    <name type="scientific">Lactococcus fujiensis JCM 16395</name>
    <dbReference type="NCBI Taxonomy" id="1291764"/>
    <lineage>
        <taxon>Bacteria</taxon>
        <taxon>Bacillati</taxon>
        <taxon>Bacillota</taxon>
        <taxon>Bacilli</taxon>
        <taxon>Lactobacillales</taxon>
        <taxon>Streptococcaceae</taxon>
        <taxon>Lactococcus</taxon>
    </lineage>
</organism>
<keyword evidence="4" id="KW-1185">Reference proteome</keyword>
<sequence length="627" mass="68059">MRISDIHQLKSKLNIRRLSIILVLFALFFDSFTLNINADTSTSTIPIQLETGKAVSVRDQFTDWNNAANWINLGSTESTSTDTYSSILVNNRTSSVGYAFLNQEVDMTKSFELAGNFSFKAISGNNPFAAGDTLGFVFSPEALSTISENQTNASGEKLGIGGLSDSLFVGRDLYRNSATDPLGSGAFGSPSNLIAVRQTNGQGVVQTSNYVTASAPDTGDENNQVTNTMAMKWQPSTLDEQLQKISGTITFTISSPTAQSVTITENITIPLRMHIGIVGGTGANYGLLKLNSFVEVARSYQSVNVNYVNLDTNESISQSSTINAYEGDQLTFLSSGRLRMSQTGYSFVAPTINGYQFEHADTYRVTADRNQNVTVYYKPIPKVNVNFNYAWTDSSLTDKLPDPIRISGLPGESITEPQLTQDYEINNVVAPNGESYNNISDALVANPDFTSDENANFVIYLKPRLEEVPSVGNDGGLSTPSDGNQDTNNSIENSQEESNESVVETGGVSLTEKENVEDQQVDQTVKTQKTLLASTGNSFDEQNNMPFVHLVASSKEGQKSVTLPPQKTKDQSTDKNENEITQTAKTIVDEYHAAKVRLAGIGGLGIGVASSASLLFILKRWMLSLKK</sequence>
<feature type="transmembrane region" description="Helical" evidence="2">
    <location>
        <begin position="598"/>
        <end position="618"/>
    </location>
</feature>
<accession>A0A2A5RJQ0</accession>
<keyword evidence="2" id="KW-0812">Transmembrane</keyword>
<keyword evidence="2" id="KW-0472">Membrane</keyword>
<comment type="caution">
    <text evidence="3">The sequence shown here is derived from an EMBL/GenBank/DDBJ whole genome shotgun (WGS) entry which is preliminary data.</text>
</comment>
<dbReference type="InterPro" id="IPR013320">
    <property type="entry name" value="ConA-like_dom_sf"/>
</dbReference>
<feature type="compositionally biased region" description="Polar residues" evidence="1">
    <location>
        <begin position="476"/>
        <end position="487"/>
    </location>
</feature>
<evidence type="ECO:0000256" key="2">
    <source>
        <dbReference type="SAM" id="Phobius"/>
    </source>
</evidence>
<proteinExistence type="predicted"/>
<protein>
    <submittedName>
        <fullName evidence="3">Uncharacterized protein</fullName>
    </submittedName>
</protein>
<gene>
    <name evidence="3" type="ORF">RT41_GL002006</name>
</gene>
<dbReference type="STRING" id="1291764.GCA_001311235_01477"/>
<reference evidence="3 4" key="1">
    <citation type="submission" date="2014-12" db="EMBL/GenBank/DDBJ databases">
        <title>Draft genome sequences of 10 type strains of Lactococcus.</title>
        <authorList>
            <person name="Sun Z."/>
            <person name="Zhong Z."/>
            <person name="Liu W."/>
            <person name="Zhang W."/>
            <person name="Zhang H."/>
        </authorList>
    </citation>
    <scope>NUCLEOTIDE SEQUENCE [LARGE SCALE GENOMIC DNA]</scope>
    <source>
        <strain evidence="3 4">JCM 16395</strain>
    </source>
</reference>
<evidence type="ECO:0000313" key="4">
    <source>
        <dbReference type="Proteomes" id="UP000218181"/>
    </source>
</evidence>